<dbReference type="InterPro" id="IPR007218">
    <property type="entry name" value="DNA_pol_delta_4"/>
</dbReference>
<dbReference type="OrthoDB" id="5614at2759"/>
<dbReference type="Pfam" id="PF04081">
    <property type="entry name" value="DNA_pol_delta_4"/>
    <property type="match status" value="1"/>
</dbReference>
<organism evidence="2 3">
    <name type="scientific">Cyanidiococcus yangmingshanensis</name>
    <dbReference type="NCBI Taxonomy" id="2690220"/>
    <lineage>
        <taxon>Eukaryota</taxon>
        <taxon>Rhodophyta</taxon>
        <taxon>Bangiophyceae</taxon>
        <taxon>Cyanidiales</taxon>
        <taxon>Cyanidiaceae</taxon>
        <taxon>Cyanidiococcus</taxon>
    </lineage>
</organism>
<accession>A0A7J7IRW8</accession>
<dbReference type="Proteomes" id="UP000530660">
    <property type="component" value="Unassembled WGS sequence"/>
</dbReference>
<dbReference type="GO" id="GO:0006261">
    <property type="term" value="P:DNA-templated DNA replication"/>
    <property type="evidence" value="ECO:0007669"/>
    <property type="project" value="TreeGrafter"/>
</dbReference>
<evidence type="ECO:0000256" key="1">
    <source>
        <dbReference type="SAM" id="MobiDB-lite"/>
    </source>
</evidence>
<comment type="caution">
    <text evidence="2">The sequence shown here is derived from an EMBL/GenBank/DDBJ whole genome shotgun (WGS) entry which is preliminary data.</text>
</comment>
<dbReference type="PANTHER" id="PTHR14303">
    <property type="entry name" value="DNA POLYMERASE DELTA SUBUNIT 4"/>
    <property type="match status" value="1"/>
</dbReference>
<keyword evidence="3" id="KW-1185">Reference proteome</keyword>
<protein>
    <submittedName>
        <fullName evidence="2">DNA polymerase delta subunit 4</fullName>
    </submittedName>
</protein>
<dbReference type="GO" id="GO:0003887">
    <property type="term" value="F:DNA-directed DNA polymerase activity"/>
    <property type="evidence" value="ECO:0007669"/>
    <property type="project" value="TreeGrafter"/>
</dbReference>
<dbReference type="GO" id="GO:0000731">
    <property type="term" value="P:DNA synthesis involved in DNA repair"/>
    <property type="evidence" value="ECO:0007669"/>
    <property type="project" value="InterPro"/>
</dbReference>
<reference evidence="2 3" key="1">
    <citation type="journal article" date="2020" name="J. Phycol.">
        <title>Comparative genome analysis reveals Cyanidiococcus gen. nov., a new extremophilic red algal genus sister to Cyanidioschyzon (Cyanidioschyzonaceae, Rhodophyta).</title>
        <authorList>
            <person name="Liu S.-L."/>
            <person name="Chiang Y.-R."/>
            <person name="Yoon H.S."/>
            <person name="Fu H.-Y."/>
        </authorList>
    </citation>
    <scope>NUCLEOTIDE SEQUENCE [LARGE SCALE GENOMIC DNA]</scope>
    <source>
        <strain evidence="2 3">THAL066</strain>
    </source>
</reference>
<dbReference type="PANTHER" id="PTHR14303:SF0">
    <property type="entry name" value="DNA POLYMERASE DELTA SUBUNIT 4"/>
    <property type="match status" value="1"/>
</dbReference>
<name>A0A7J7IRW8_9RHOD</name>
<evidence type="ECO:0000313" key="3">
    <source>
        <dbReference type="Proteomes" id="UP000530660"/>
    </source>
</evidence>
<dbReference type="AlphaFoldDB" id="A0A7J7IRW8"/>
<feature type="region of interest" description="Disordered" evidence="1">
    <location>
        <begin position="1"/>
        <end position="97"/>
    </location>
</feature>
<feature type="compositionally biased region" description="Low complexity" evidence="1">
    <location>
        <begin position="1"/>
        <end position="13"/>
    </location>
</feature>
<proteinExistence type="predicted"/>
<dbReference type="EMBL" id="VWRR01000001">
    <property type="protein sequence ID" value="KAF6005294.1"/>
    <property type="molecule type" value="Genomic_DNA"/>
</dbReference>
<feature type="compositionally biased region" description="Basic and acidic residues" evidence="1">
    <location>
        <begin position="17"/>
        <end position="33"/>
    </location>
</feature>
<sequence>MPVVTRSGASGRSRSGKHGERSSRAGEAKRRVSDPVNAPKRPRSSRGVGRAVQPDTGAALGRQDCLDLYSKQPEERDAASASKRCAATPPRPPAMTEGARLVDLDDWKATPTKASCSATRPLVSIVGPATNRHAYPTSLTDSSANEFIENTLRQFDLDMRYGPCVGVSRLRRWERAQALGLQPPSCVRDLLTSSMPQTSSIELLEPIFSFPQRNL</sequence>
<dbReference type="GO" id="GO:0043625">
    <property type="term" value="C:delta DNA polymerase complex"/>
    <property type="evidence" value="ECO:0007669"/>
    <property type="project" value="TreeGrafter"/>
</dbReference>
<evidence type="ECO:0000313" key="2">
    <source>
        <dbReference type="EMBL" id="KAF6005294.1"/>
    </source>
</evidence>
<gene>
    <name evidence="2" type="primary">POLD4</name>
    <name evidence="2" type="ORF">F1559_004072</name>
</gene>